<accession>Q99I27</accession>
<dbReference type="KEGG" id="vg:40524860"/>
<organism evidence="1 2">
    <name type="scientific">Petunia vein banding virus</name>
    <dbReference type="NCBI Taxonomy" id="147306"/>
    <lineage>
        <taxon>Viruses</taxon>
        <taxon>Riboviria</taxon>
        <taxon>Orthornavirae</taxon>
        <taxon>Kitrinoviricota</taxon>
        <taxon>Alsuviricetes</taxon>
        <taxon>Tymovirales</taxon>
        <taxon>Tymoviridae</taxon>
        <taxon>Tymovirus</taxon>
        <taxon>Tymovirus petuniae</taxon>
    </lineage>
</organism>
<reference evidence="1 2" key="1">
    <citation type="journal article" date="2000" name="Plant Dis.">
        <title>Petunia vein banding virus: characterization of a new tymovirus from Petunia x hybrida.</title>
        <authorList>
            <person name="Alexandre M.A.V."/>
            <person name="Duarte L.M.L."/>
            <person name="Rivas E.B."/>
            <person name="Chagas C.M."/>
            <person name="Barradas M.M."/>
            <person name="Koenig R."/>
        </authorList>
    </citation>
    <scope>NUCLEOTIDE SEQUENCE [LARGE SCALE GENOMIC DNA]</scope>
</reference>
<keyword evidence="2" id="KW-1185">Reference proteome</keyword>
<name>Q99I27_9VIRU</name>
<dbReference type="Proteomes" id="UP000232850">
    <property type="component" value="Segment"/>
</dbReference>
<sequence>CVDDGTLSDKILSYLSEFSIGHLSGDLVLDILPESIISYQSACHDFFCRNCTPSQKMLLSAEPIPESKLLKLILKVKWASKHFFSSLPSKARDLLIQKSGIPSFHENPSVSLLESELLTFLN</sequence>
<dbReference type="RefSeq" id="YP_009664768.1">
    <property type="nucleotide sequence ID" value="NC_043090.1"/>
</dbReference>
<evidence type="ECO:0000313" key="1">
    <source>
        <dbReference type="EMBL" id="AAG60206.1"/>
    </source>
</evidence>
<feature type="non-terminal residue" evidence="1">
    <location>
        <position position="1"/>
    </location>
</feature>
<protein>
    <submittedName>
        <fullName evidence="1">Replicase</fullName>
    </submittedName>
</protein>
<dbReference type="EMBL" id="AF210709">
    <property type="protein sequence ID" value="AAG60206.1"/>
    <property type="molecule type" value="Genomic_RNA"/>
</dbReference>
<proteinExistence type="predicted"/>
<evidence type="ECO:0000313" key="2">
    <source>
        <dbReference type="Proteomes" id="UP000232850"/>
    </source>
</evidence>
<dbReference type="GeneID" id="40524860"/>